<dbReference type="InterPro" id="IPR018635">
    <property type="entry name" value="UPF0319"/>
</dbReference>
<name>A0ABP9S0B0_9GAMM</name>
<evidence type="ECO:0000313" key="5">
    <source>
        <dbReference type="EMBL" id="GAA5188970.1"/>
    </source>
</evidence>
<dbReference type="PANTHER" id="PTHR38108">
    <property type="entry name" value="UPF0319 PROTEIN YCCT"/>
    <property type="match status" value="1"/>
</dbReference>
<accession>A0ABP9S0B0</accession>
<feature type="signal peptide" evidence="4">
    <location>
        <begin position="1"/>
        <end position="19"/>
    </location>
</feature>
<keyword evidence="2 4" id="KW-0732">Signal</keyword>
<feature type="chain" id="PRO_5045203786" evidence="4">
    <location>
        <begin position="20"/>
        <end position="229"/>
    </location>
</feature>
<proteinExistence type="inferred from homology"/>
<comment type="similarity">
    <text evidence="1">Belongs to the UPF0319 family.</text>
</comment>
<keyword evidence="6" id="KW-1185">Reference proteome</keyword>
<comment type="caution">
    <text evidence="5">The sequence shown here is derived from an EMBL/GenBank/DDBJ whole genome shotgun (WGS) entry which is preliminary data.</text>
</comment>
<dbReference type="EMBL" id="BAABLF010000006">
    <property type="protein sequence ID" value="GAA5188970.1"/>
    <property type="molecule type" value="Genomic_DNA"/>
</dbReference>
<evidence type="ECO:0000256" key="3">
    <source>
        <dbReference type="SAM" id="MobiDB-lite"/>
    </source>
</evidence>
<dbReference type="PANTHER" id="PTHR38108:SF1">
    <property type="entry name" value="UPF0319 PROTEIN YCCT"/>
    <property type="match status" value="1"/>
</dbReference>
<organism evidence="5 6">
    <name type="scientific">Ferrimonas gelatinilytica</name>
    <dbReference type="NCBI Taxonomy" id="1255257"/>
    <lineage>
        <taxon>Bacteria</taxon>
        <taxon>Pseudomonadati</taxon>
        <taxon>Pseudomonadota</taxon>
        <taxon>Gammaproteobacteria</taxon>
        <taxon>Alteromonadales</taxon>
        <taxon>Ferrimonadaceae</taxon>
        <taxon>Ferrimonas</taxon>
    </lineage>
</organism>
<evidence type="ECO:0000256" key="4">
    <source>
        <dbReference type="SAM" id="SignalP"/>
    </source>
</evidence>
<sequence length="229" mass="24548">MYKALVCLLALALSPALNAASLTIPLEFEFLAVNGEPIGTSMFKHKDNLNLVPGENRVALRYKDLVRETLGDGHSRVNSNPFVITFTIGAEEKYHLAAASAIRDLDQARRFADNPQVVLTDGKGNPMEFAMALTQGEDPGLLERMTGSDGPDLEEQAIAATATGGALAAAADTQSASAEPFKADSKPSEAATAPVTADPANPEAMLKYWWQQADEPTRKAFMSWAVQQL</sequence>
<reference evidence="6" key="1">
    <citation type="journal article" date="2019" name="Int. J. Syst. Evol. Microbiol.">
        <title>The Global Catalogue of Microorganisms (GCM) 10K type strain sequencing project: providing services to taxonomists for standard genome sequencing and annotation.</title>
        <authorList>
            <consortium name="The Broad Institute Genomics Platform"/>
            <consortium name="The Broad Institute Genome Sequencing Center for Infectious Disease"/>
            <person name="Wu L."/>
            <person name="Ma J."/>
        </authorList>
    </citation>
    <scope>NUCLEOTIDE SEQUENCE [LARGE SCALE GENOMIC DNA]</scope>
    <source>
        <strain evidence="6">JCM 18720</strain>
    </source>
</reference>
<evidence type="ECO:0000256" key="2">
    <source>
        <dbReference type="ARBA" id="ARBA00022729"/>
    </source>
</evidence>
<feature type="region of interest" description="Disordered" evidence="3">
    <location>
        <begin position="170"/>
        <end position="200"/>
    </location>
</feature>
<dbReference type="RefSeq" id="WP_345315976.1">
    <property type="nucleotide sequence ID" value="NZ_BAABLF010000006.1"/>
</dbReference>
<evidence type="ECO:0000313" key="6">
    <source>
        <dbReference type="Proteomes" id="UP001501600"/>
    </source>
</evidence>
<gene>
    <name evidence="5" type="ORF">GCM10025772_10270</name>
</gene>
<dbReference type="Proteomes" id="UP001501600">
    <property type="component" value="Unassembled WGS sequence"/>
</dbReference>
<protein>
    <submittedName>
        <fullName evidence="5">DUF2057 domain-containing protein</fullName>
    </submittedName>
</protein>
<dbReference type="Pfam" id="PF09829">
    <property type="entry name" value="DUF2057"/>
    <property type="match status" value="1"/>
</dbReference>
<evidence type="ECO:0000256" key="1">
    <source>
        <dbReference type="ARBA" id="ARBA00008490"/>
    </source>
</evidence>